<gene>
    <name evidence="2" type="ORF">CC80DRAFT_6121</name>
</gene>
<evidence type="ECO:0000313" key="2">
    <source>
        <dbReference type="EMBL" id="KAF1963468.1"/>
    </source>
</evidence>
<accession>A0A6A5UFD8</accession>
<sequence>MKKSTSPAPVSLPVFATLWGRSGEVSDEYCVGVARVLYETMRDEGMTDVAVCRGLHRAIRALRDKDMAMTQTKESYTAGNIKVSGADASGGEGAIQQENDDQSDAKTGSIRGILSADDDAISTLEGKEGRWVRQEETEIVHGETITCTNRNDTVTVDTSREGWGCEDKLGGGGDKPRNSSWDAPGDLSQLLGGPLI</sequence>
<evidence type="ECO:0000313" key="3">
    <source>
        <dbReference type="Proteomes" id="UP000800035"/>
    </source>
</evidence>
<name>A0A6A5UFD8_9PLEO</name>
<organism evidence="2 3">
    <name type="scientific">Byssothecium circinans</name>
    <dbReference type="NCBI Taxonomy" id="147558"/>
    <lineage>
        <taxon>Eukaryota</taxon>
        <taxon>Fungi</taxon>
        <taxon>Dikarya</taxon>
        <taxon>Ascomycota</taxon>
        <taxon>Pezizomycotina</taxon>
        <taxon>Dothideomycetes</taxon>
        <taxon>Pleosporomycetidae</taxon>
        <taxon>Pleosporales</taxon>
        <taxon>Massarineae</taxon>
        <taxon>Massarinaceae</taxon>
        <taxon>Byssothecium</taxon>
    </lineage>
</organism>
<feature type="compositionally biased region" description="Basic and acidic residues" evidence="1">
    <location>
        <begin position="164"/>
        <end position="177"/>
    </location>
</feature>
<protein>
    <submittedName>
        <fullName evidence="2">Uncharacterized protein</fullName>
    </submittedName>
</protein>
<feature type="region of interest" description="Disordered" evidence="1">
    <location>
        <begin position="164"/>
        <end position="196"/>
    </location>
</feature>
<dbReference type="Proteomes" id="UP000800035">
    <property type="component" value="Unassembled WGS sequence"/>
</dbReference>
<feature type="region of interest" description="Disordered" evidence="1">
    <location>
        <begin position="82"/>
        <end position="107"/>
    </location>
</feature>
<dbReference type="OrthoDB" id="9991317at2759"/>
<dbReference type="AlphaFoldDB" id="A0A6A5UFD8"/>
<evidence type="ECO:0000256" key="1">
    <source>
        <dbReference type="SAM" id="MobiDB-lite"/>
    </source>
</evidence>
<keyword evidence="3" id="KW-1185">Reference proteome</keyword>
<proteinExistence type="predicted"/>
<dbReference type="EMBL" id="ML976977">
    <property type="protein sequence ID" value="KAF1963468.1"/>
    <property type="molecule type" value="Genomic_DNA"/>
</dbReference>
<reference evidence="2" key="1">
    <citation type="journal article" date="2020" name="Stud. Mycol.">
        <title>101 Dothideomycetes genomes: a test case for predicting lifestyles and emergence of pathogens.</title>
        <authorList>
            <person name="Haridas S."/>
            <person name="Albert R."/>
            <person name="Binder M."/>
            <person name="Bloem J."/>
            <person name="Labutti K."/>
            <person name="Salamov A."/>
            <person name="Andreopoulos B."/>
            <person name="Baker S."/>
            <person name="Barry K."/>
            <person name="Bills G."/>
            <person name="Bluhm B."/>
            <person name="Cannon C."/>
            <person name="Castanera R."/>
            <person name="Culley D."/>
            <person name="Daum C."/>
            <person name="Ezra D."/>
            <person name="Gonzalez J."/>
            <person name="Henrissat B."/>
            <person name="Kuo A."/>
            <person name="Liang C."/>
            <person name="Lipzen A."/>
            <person name="Lutzoni F."/>
            <person name="Magnuson J."/>
            <person name="Mondo S."/>
            <person name="Nolan M."/>
            <person name="Ohm R."/>
            <person name="Pangilinan J."/>
            <person name="Park H.-J."/>
            <person name="Ramirez L."/>
            <person name="Alfaro M."/>
            <person name="Sun H."/>
            <person name="Tritt A."/>
            <person name="Yoshinaga Y."/>
            <person name="Zwiers L.-H."/>
            <person name="Turgeon B."/>
            <person name="Goodwin S."/>
            <person name="Spatafora J."/>
            <person name="Crous P."/>
            <person name="Grigoriev I."/>
        </authorList>
    </citation>
    <scope>NUCLEOTIDE SEQUENCE</scope>
    <source>
        <strain evidence="2">CBS 675.92</strain>
    </source>
</reference>